<keyword evidence="6 7" id="KW-0472">Membrane</keyword>
<reference evidence="10 11" key="1">
    <citation type="submission" date="2016-11" db="EMBL/GenBank/DDBJ databases">
        <title>Complete genome sequence of Streptomyces niveus SCSIO 3406.</title>
        <authorList>
            <person name="Zhu Q."/>
            <person name="Cheng W."/>
            <person name="Song Y."/>
            <person name="Li Q."/>
            <person name="Ju J."/>
        </authorList>
    </citation>
    <scope>NUCLEOTIDE SEQUENCE [LARGE SCALE GENOMIC DNA]</scope>
    <source>
        <strain evidence="10 11">SCSIO 3406</strain>
    </source>
</reference>
<protein>
    <submittedName>
        <fullName evidence="10">ABC transporter permease</fullName>
    </submittedName>
</protein>
<name>A0A1U9QMW0_STRNV</name>
<evidence type="ECO:0000259" key="9">
    <source>
        <dbReference type="Pfam" id="PF12704"/>
    </source>
</evidence>
<evidence type="ECO:0000256" key="1">
    <source>
        <dbReference type="ARBA" id="ARBA00004651"/>
    </source>
</evidence>
<organism evidence="10 11">
    <name type="scientific">Streptomyces niveus</name>
    <name type="common">Streptomyces spheroides</name>
    <dbReference type="NCBI Taxonomy" id="193462"/>
    <lineage>
        <taxon>Bacteria</taxon>
        <taxon>Bacillati</taxon>
        <taxon>Actinomycetota</taxon>
        <taxon>Actinomycetes</taxon>
        <taxon>Kitasatosporales</taxon>
        <taxon>Streptomycetaceae</taxon>
        <taxon>Streptomyces</taxon>
    </lineage>
</organism>
<gene>
    <name evidence="10" type="ORF">BBN63_03160</name>
</gene>
<feature type="domain" description="ABC3 transporter permease C-terminal" evidence="8">
    <location>
        <begin position="291"/>
        <end position="395"/>
    </location>
</feature>
<proteinExistence type="inferred from homology"/>
<comment type="similarity">
    <text evidence="2">Belongs to the ABC-4 integral membrane protein family. LolC/E subfamily.</text>
</comment>
<feature type="transmembrane region" description="Helical" evidence="7">
    <location>
        <begin position="373"/>
        <end position="395"/>
    </location>
</feature>
<accession>A0A1U9QMW0</accession>
<evidence type="ECO:0000313" key="10">
    <source>
        <dbReference type="EMBL" id="AQU65399.1"/>
    </source>
</evidence>
<evidence type="ECO:0000256" key="4">
    <source>
        <dbReference type="ARBA" id="ARBA00022692"/>
    </source>
</evidence>
<dbReference type="Proteomes" id="UP000189677">
    <property type="component" value="Chromosome"/>
</dbReference>
<feature type="domain" description="MacB-like periplasmic core" evidence="9">
    <location>
        <begin position="19"/>
        <end position="203"/>
    </location>
</feature>
<dbReference type="PANTHER" id="PTHR30489">
    <property type="entry name" value="LIPOPROTEIN-RELEASING SYSTEM TRANSMEMBRANE PROTEIN LOLE"/>
    <property type="match status" value="1"/>
</dbReference>
<feature type="transmembrane region" description="Helical" evidence="7">
    <location>
        <begin position="847"/>
        <end position="869"/>
    </location>
</feature>
<evidence type="ECO:0000256" key="6">
    <source>
        <dbReference type="ARBA" id="ARBA00023136"/>
    </source>
</evidence>
<dbReference type="Pfam" id="PF12704">
    <property type="entry name" value="MacB_PCD"/>
    <property type="match status" value="1"/>
</dbReference>
<dbReference type="InterPro" id="IPR025857">
    <property type="entry name" value="MacB_PCD"/>
</dbReference>
<feature type="domain" description="ABC3 transporter permease C-terminal" evidence="8">
    <location>
        <begin position="762"/>
        <end position="877"/>
    </location>
</feature>
<dbReference type="AlphaFoldDB" id="A0A1U9QMW0"/>
<dbReference type="EMBL" id="CP018047">
    <property type="protein sequence ID" value="AQU65399.1"/>
    <property type="molecule type" value="Genomic_DNA"/>
</dbReference>
<dbReference type="GO" id="GO:0098797">
    <property type="term" value="C:plasma membrane protein complex"/>
    <property type="evidence" value="ECO:0007669"/>
    <property type="project" value="TreeGrafter"/>
</dbReference>
<evidence type="ECO:0000256" key="2">
    <source>
        <dbReference type="ARBA" id="ARBA00005236"/>
    </source>
</evidence>
<evidence type="ECO:0000313" key="11">
    <source>
        <dbReference type="Proteomes" id="UP000189677"/>
    </source>
</evidence>
<feature type="transmembrane region" description="Helical" evidence="7">
    <location>
        <begin position="327"/>
        <end position="353"/>
    </location>
</feature>
<keyword evidence="4 7" id="KW-0812">Transmembrane</keyword>
<dbReference type="RefSeq" id="WP_078073903.1">
    <property type="nucleotide sequence ID" value="NZ_CP018047.1"/>
</dbReference>
<evidence type="ECO:0000259" key="8">
    <source>
        <dbReference type="Pfam" id="PF02687"/>
    </source>
</evidence>
<evidence type="ECO:0000256" key="5">
    <source>
        <dbReference type="ARBA" id="ARBA00022989"/>
    </source>
</evidence>
<feature type="transmembrane region" description="Helical" evidence="7">
    <location>
        <begin position="762"/>
        <end position="782"/>
    </location>
</feature>
<dbReference type="GO" id="GO:0044874">
    <property type="term" value="P:lipoprotein localization to outer membrane"/>
    <property type="evidence" value="ECO:0007669"/>
    <property type="project" value="TreeGrafter"/>
</dbReference>
<dbReference type="OrthoDB" id="8036472at2"/>
<feature type="transmembrane region" description="Helical" evidence="7">
    <location>
        <begin position="416"/>
        <end position="436"/>
    </location>
</feature>
<feature type="transmembrane region" description="Helical" evidence="7">
    <location>
        <begin position="516"/>
        <end position="536"/>
    </location>
</feature>
<dbReference type="PANTHER" id="PTHR30489:SF0">
    <property type="entry name" value="LIPOPROTEIN-RELEASING SYSTEM TRANSMEMBRANE PROTEIN LOLE"/>
    <property type="match status" value="1"/>
</dbReference>
<keyword evidence="5 7" id="KW-1133">Transmembrane helix</keyword>
<evidence type="ECO:0000256" key="7">
    <source>
        <dbReference type="SAM" id="Phobius"/>
    </source>
</evidence>
<feature type="transmembrane region" description="Helical" evidence="7">
    <location>
        <begin position="456"/>
        <end position="484"/>
    </location>
</feature>
<evidence type="ECO:0000256" key="3">
    <source>
        <dbReference type="ARBA" id="ARBA00022475"/>
    </source>
</evidence>
<dbReference type="InterPro" id="IPR003838">
    <property type="entry name" value="ABC3_permease_C"/>
</dbReference>
<comment type="subcellular location">
    <subcellularLocation>
        <location evidence="1">Cell membrane</location>
        <topology evidence="1">Multi-pass membrane protein</topology>
    </subcellularLocation>
</comment>
<feature type="transmembrane region" description="Helical" evidence="7">
    <location>
        <begin position="803"/>
        <end position="827"/>
    </location>
</feature>
<dbReference type="KEGG" id="snw:BBN63_03160"/>
<dbReference type="InterPro" id="IPR051447">
    <property type="entry name" value="Lipoprotein-release_system"/>
</dbReference>
<feature type="transmembrane region" description="Helical" evidence="7">
    <location>
        <begin position="278"/>
        <end position="306"/>
    </location>
</feature>
<keyword evidence="3" id="KW-1003">Cell membrane</keyword>
<sequence>MTVTTWVGGLFRHHTGRLLATMSGIALAVALVASLGSFLTASKTTMTDRAVSSVAVDWQVEVQPGSDPATVLNTVRTAHGVRDAQSVGFARSTGFRATGGGSTHDTGPGVVLGLPDTYRGTFPGEVRQLTGATSGVLIAQQTAANLHVGPGDTVTVNLPGAKPARVKVAGVVDLPQADSLFQKVGAPPQSQPTAPPDNVLLLPSRLFDTLTAPVKAVDPAAVTTQIHLTRDAPLPADPAAAYTSDSAAARNLEARTSGGGVVGDNLGASLDAARQDALYAQILFLFLGVPGAVLAALLTAAVAGAGADRRRREQALLRTRGLRPRQVAALAGAEAAVIGATGGLLGLGVAAVAGRIAFGTASFGARGTSAGGWFALSLVLGLLVAAGAVLVPALRDLRGGTVAAARRVVGRARSPWWMRYGVDLILLAVSLLVFRTSSGNQYALVLAPEGVPSISVSYWAFLGPALLWFGSALLLYRLVILVLAHGRRFVARLTRPLTGTLAGTTAASMSRRRRPLARAVVLLALAVAFAASTATLNSTYKQQAEVDARLTNGADVTVTESPGVSVGPDAGSALRTAGVRHVEPIQHRFAYVGADLQDLYGVQPASIASATSLQDAYFVGGTAKSLMHKLTTRPDSILVSQETVKDFQLRPGDTLNLRLQDSRTKSLHTVPFHYAGVVKEFPTAPKDSFFVTNASYVAKATGSDAIGAFLLDTGGTGQKSVAAELRHRLGTSATVTDITHTRATVGSSLTSVDLAGLTRIELGFAVLLAAASGGIVLALGLAERRRTFALTTVLGATRRQLRGLVVSEAVVTTAGGLAGGALIGWALSQMLVKVLTGIFDPPPATIAVPWGYLALTTGAAVVAIGVSALNAARRSSRPPVEELRDL</sequence>
<keyword evidence="11" id="KW-1185">Reference proteome</keyword>
<dbReference type="Pfam" id="PF02687">
    <property type="entry name" value="FtsX"/>
    <property type="match status" value="2"/>
</dbReference>
<feature type="transmembrane region" description="Helical" evidence="7">
    <location>
        <begin position="18"/>
        <end position="39"/>
    </location>
</feature>